<dbReference type="GO" id="GO:0016301">
    <property type="term" value="F:kinase activity"/>
    <property type="evidence" value="ECO:0007669"/>
    <property type="project" value="UniProtKB-KW"/>
</dbReference>
<dbReference type="AlphaFoldDB" id="A0A172UK12"/>
<dbReference type="STRING" id="1682113.A7U43_09410"/>
<reference evidence="1 2" key="1">
    <citation type="submission" date="2016-05" db="EMBL/GenBank/DDBJ databases">
        <title>Complete genome sequence of a phthalic acid esters degrading Mycobacterium sp. YC-RL4.</title>
        <authorList>
            <person name="Ren L."/>
            <person name="Fan S."/>
            <person name="Ruth N."/>
            <person name="Jia Y."/>
            <person name="Wang J."/>
            <person name="Qiao C."/>
        </authorList>
    </citation>
    <scope>NUCLEOTIDE SEQUENCE [LARGE SCALE GENOMIC DNA]</scope>
    <source>
        <strain evidence="1 2">YC-RL4</strain>
    </source>
</reference>
<protein>
    <submittedName>
        <fullName evidence="1">Sensor histidine kinase</fullName>
    </submittedName>
</protein>
<evidence type="ECO:0000313" key="1">
    <source>
        <dbReference type="EMBL" id="ANE79517.1"/>
    </source>
</evidence>
<evidence type="ECO:0000313" key="2">
    <source>
        <dbReference type="Proteomes" id="UP000077143"/>
    </source>
</evidence>
<name>A0A172UK12_9MYCO</name>
<dbReference type="PANTHER" id="PTHR30348">
    <property type="entry name" value="UNCHARACTERIZED PROTEIN YECE"/>
    <property type="match status" value="1"/>
</dbReference>
<gene>
    <name evidence="1" type="ORF">A7U43_09410</name>
</gene>
<dbReference type="PANTHER" id="PTHR30348:SF4">
    <property type="entry name" value="DUF72 DOMAIN-CONTAINING PROTEIN"/>
    <property type="match status" value="1"/>
</dbReference>
<keyword evidence="2" id="KW-1185">Reference proteome</keyword>
<dbReference type="KEGG" id="madi:A7U43_09410"/>
<organism evidence="1 2">
    <name type="scientific">Mycobacterium adipatum</name>
    <dbReference type="NCBI Taxonomy" id="1682113"/>
    <lineage>
        <taxon>Bacteria</taxon>
        <taxon>Bacillati</taxon>
        <taxon>Actinomycetota</taxon>
        <taxon>Actinomycetes</taxon>
        <taxon>Mycobacteriales</taxon>
        <taxon>Mycobacteriaceae</taxon>
        <taxon>Mycobacterium</taxon>
    </lineage>
</organism>
<proteinExistence type="predicted"/>
<keyword evidence="1" id="KW-0808">Transferase</keyword>
<dbReference type="RefSeq" id="WP_067993944.1">
    <property type="nucleotide sequence ID" value="NZ_CP015596.1"/>
</dbReference>
<accession>A0A172UK12</accession>
<sequence>MTVHIGTSGWSYDHWDGVLYPPALPKSRRLEAYTAEFDTVELNASFYRWPRPATFAQWRDRLPDGFAMAVKAPRGLTHARRLREPEQWIERIAAGWAALGDRRAALLVQLHPAQPRDDERLDHFLSALPADLSVAMELRHPSWDDSAVYDMLRRYNAAYVVMSGPGLPCVVTATADLVYLRLHGPGDDAMYAGSYDADELHRWADHIREWDAQGRDVLVYFNNDLGGHAVRNARDLRAMIG</sequence>
<dbReference type="OrthoDB" id="9780310at2"/>
<dbReference type="InterPro" id="IPR002763">
    <property type="entry name" value="DUF72"/>
</dbReference>
<dbReference type="Proteomes" id="UP000077143">
    <property type="component" value="Chromosome"/>
</dbReference>
<dbReference type="SUPFAM" id="SSF117396">
    <property type="entry name" value="TM1631-like"/>
    <property type="match status" value="1"/>
</dbReference>
<dbReference type="Gene3D" id="3.20.20.410">
    <property type="entry name" value="Protein of unknown function UPF0759"/>
    <property type="match status" value="1"/>
</dbReference>
<keyword evidence="1" id="KW-0418">Kinase</keyword>
<dbReference type="Pfam" id="PF01904">
    <property type="entry name" value="DUF72"/>
    <property type="match status" value="1"/>
</dbReference>
<dbReference type="InterPro" id="IPR036520">
    <property type="entry name" value="UPF0759_sf"/>
</dbReference>
<dbReference type="EMBL" id="CP015596">
    <property type="protein sequence ID" value="ANE79517.1"/>
    <property type="molecule type" value="Genomic_DNA"/>
</dbReference>